<dbReference type="GO" id="GO:0005634">
    <property type="term" value="C:nucleus"/>
    <property type="evidence" value="ECO:0007669"/>
    <property type="project" value="UniProtKB-SubCell"/>
</dbReference>
<dbReference type="GO" id="GO:0043565">
    <property type="term" value="F:sequence-specific DNA binding"/>
    <property type="evidence" value="ECO:0007669"/>
    <property type="project" value="TreeGrafter"/>
</dbReference>
<dbReference type="PROSITE" id="PS50950">
    <property type="entry name" value="ZF_THAP"/>
    <property type="match status" value="1"/>
</dbReference>
<keyword evidence="4" id="KW-0863">Zinc-finger</keyword>
<comment type="subcellular location">
    <subcellularLocation>
        <location evidence="1">Nucleus</location>
    </subcellularLocation>
</comment>
<dbReference type="PANTHER" id="PTHR24408:SF58">
    <property type="entry name" value="TRANSCRIPTION FACTOR (TFIIIA), PUTATIVE (AFU_ORTHOLOGUE AFUA_1G05150)-RELATED"/>
    <property type="match status" value="1"/>
</dbReference>
<feature type="region of interest" description="Disordered" evidence="8">
    <location>
        <begin position="694"/>
        <end position="719"/>
    </location>
</feature>
<accession>A0A6I8TPT7</accession>
<dbReference type="OrthoDB" id="7759100at2759"/>
<dbReference type="FunFam" id="3.30.160.60:FF:000295">
    <property type="entry name" value="zinc finger protein 19"/>
    <property type="match status" value="1"/>
</dbReference>
<evidence type="ECO:0008006" key="11">
    <source>
        <dbReference type="Google" id="ProtNLM"/>
    </source>
</evidence>
<dbReference type="SUPFAM" id="SSF57716">
    <property type="entry name" value="Glucocorticoid receptor-like (DNA-binding domain)"/>
    <property type="match status" value="2"/>
</dbReference>
<dbReference type="PROSITE" id="PS51915">
    <property type="entry name" value="ZAD"/>
    <property type="match status" value="1"/>
</dbReference>
<dbReference type="SMART" id="SM00692">
    <property type="entry name" value="DM3"/>
    <property type="match status" value="1"/>
</dbReference>
<feature type="region of interest" description="Disordered" evidence="8">
    <location>
        <begin position="241"/>
        <end position="279"/>
    </location>
</feature>
<dbReference type="Pfam" id="PF07776">
    <property type="entry name" value="zf-AD"/>
    <property type="match status" value="1"/>
</dbReference>
<dbReference type="GO" id="GO:0000981">
    <property type="term" value="F:DNA-binding transcription factor activity, RNA polymerase II-specific"/>
    <property type="evidence" value="ECO:0007669"/>
    <property type="project" value="TreeGrafter"/>
</dbReference>
<keyword evidence="5" id="KW-0862">Zinc</keyword>
<dbReference type="SMART" id="SM00355">
    <property type="entry name" value="ZnF_C2H2"/>
    <property type="match status" value="12"/>
</dbReference>
<dbReference type="AlphaFoldDB" id="A0A6I8TPT7"/>
<keyword evidence="6" id="KW-0238">DNA-binding</keyword>
<dbReference type="InterPro" id="IPR006612">
    <property type="entry name" value="THAP_Znf"/>
</dbReference>
<dbReference type="SUPFAM" id="SSF57667">
    <property type="entry name" value="beta-beta-alpha zinc fingers"/>
    <property type="match status" value="6"/>
</dbReference>
<dbReference type="PROSITE" id="PS00028">
    <property type="entry name" value="ZINC_FINGER_C2H2_1"/>
    <property type="match status" value="8"/>
</dbReference>
<proteinExistence type="predicted"/>
<evidence type="ECO:0000256" key="5">
    <source>
        <dbReference type="ARBA" id="ARBA00022833"/>
    </source>
</evidence>
<dbReference type="EnsemblMetazoa" id="AAEL022666-RA">
    <property type="protein sequence ID" value="AAEL022666-PA"/>
    <property type="gene ID" value="AAEL022666"/>
</dbReference>
<evidence type="ECO:0000313" key="10">
    <source>
        <dbReference type="Proteomes" id="UP000008820"/>
    </source>
</evidence>
<dbReference type="InterPro" id="IPR036236">
    <property type="entry name" value="Znf_C2H2_sf"/>
</dbReference>
<name>A0A6I8TPT7_AEDAE</name>
<organism evidence="9 10">
    <name type="scientific">Aedes aegypti</name>
    <name type="common">Yellowfever mosquito</name>
    <name type="synonym">Culex aegypti</name>
    <dbReference type="NCBI Taxonomy" id="7159"/>
    <lineage>
        <taxon>Eukaryota</taxon>
        <taxon>Metazoa</taxon>
        <taxon>Ecdysozoa</taxon>
        <taxon>Arthropoda</taxon>
        <taxon>Hexapoda</taxon>
        <taxon>Insecta</taxon>
        <taxon>Pterygota</taxon>
        <taxon>Neoptera</taxon>
        <taxon>Endopterygota</taxon>
        <taxon>Diptera</taxon>
        <taxon>Nematocera</taxon>
        <taxon>Culicoidea</taxon>
        <taxon>Culicidae</taxon>
        <taxon>Culicinae</taxon>
        <taxon>Aedini</taxon>
        <taxon>Aedes</taxon>
        <taxon>Stegomyia</taxon>
    </lineage>
</organism>
<sequence>MSKLCCIPICPNSKTNRGTPCYPFPAADPVLRGKWIEFVGTESHRFRWRSKYICAEHFHQLDLVEDGSGQRLTADGAIPTIYSPDEADDDVLVERDRVMVSGSTSSAKPNEWTELQSMFCRICLKKSAGLIPFNSKLHNENLVDVVYTITGLELDEGETNLPSKICACCVGKIDLAFNVRKEFLHQEKVLRNMISNGQLEAHYRSYDNHVIKWKNHDEVYLSNLMENVKTELIIEPVEEMEEEHLQDEEEDTTEPPAESGSAGCEPQETKVTVEDYSHSDEEKNSKKVVYSWKDLYKPKRPRQAKEYKITEDLPEPELIPNTCYICDTVYEDAVALDGHIEGHVQLVPYNCSQCSTEEYPQVLKSLITLNKHLQSHLYPYVCDYCPLRYINKKNYILHMRSKHENISSDGFTCDDCGQFFTNKRSFSTHIYKHRAIKEEKYKCEHCGKAFSNAALLTRHVRIHTGERPYECNKCGKRFNHESIFQVHKRSHIGEKAHVCPECGKRFIIAPQLRYHMAEHFPDDPRYRTQYTKNRPQYQSIRDAKAPARAIVTDGKLSNPKERVCEFENCSYTTTSAQCWHYHRSMHIRKFQCEICAKRFPARQALVKHVETIHEGKPVEKNLACTYCDKKFSNNQKLRCHMDIHENNRRHKCSYCEKAFVQVANLKAHERIHTGEKPFPCRTCSAAFITSSGRKKHEKTHSELDGQQSMPTKVESGYAE</sequence>
<reference evidence="9" key="2">
    <citation type="submission" date="2020-05" db="UniProtKB">
        <authorList>
            <consortium name="EnsemblMetazoa"/>
        </authorList>
    </citation>
    <scope>IDENTIFICATION</scope>
    <source>
        <strain evidence="9">LVP_AGWG</strain>
    </source>
</reference>
<protein>
    <recommendedName>
        <fullName evidence="11">Zinc finger protein</fullName>
    </recommendedName>
</protein>
<dbReference type="FunFam" id="3.30.160.60:FF:000446">
    <property type="entry name" value="Zinc finger protein"/>
    <property type="match status" value="2"/>
</dbReference>
<evidence type="ECO:0000256" key="7">
    <source>
        <dbReference type="ARBA" id="ARBA00023242"/>
    </source>
</evidence>
<evidence type="ECO:0000256" key="8">
    <source>
        <dbReference type="SAM" id="MobiDB-lite"/>
    </source>
</evidence>
<feature type="compositionally biased region" description="Basic and acidic residues" evidence="8">
    <location>
        <begin position="267"/>
        <end position="279"/>
    </location>
</feature>
<dbReference type="InParanoid" id="A0A6I8TPT7"/>
<evidence type="ECO:0000313" key="9">
    <source>
        <dbReference type="EnsemblMetazoa" id="AAEL022666-PA"/>
    </source>
</evidence>
<evidence type="ECO:0000256" key="4">
    <source>
        <dbReference type="ARBA" id="ARBA00022771"/>
    </source>
</evidence>
<evidence type="ECO:0000256" key="1">
    <source>
        <dbReference type="ARBA" id="ARBA00004123"/>
    </source>
</evidence>
<keyword evidence="7" id="KW-0539">Nucleus</keyword>
<dbReference type="FunFam" id="3.30.160.60:FF:000744">
    <property type="entry name" value="zinc finger E-box-binding homeobox 1"/>
    <property type="match status" value="1"/>
</dbReference>
<keyword evidence="3" id="KW-0677">Repeat</keyword>
<keyword evidence="10" id="KW-1185">Reference proteome</keyword>
<evidence type="ECO:0000256" key="2">
    <source>
        <dbReference type="ARBA" id="ARBA00022723"/>
    </source>
</evidence>
<dbReference type="Gene3D" id="3.30.160.60">
    <property type="entry name" value="Classic Zinc Finger"/>
    <property type="match status" value="7"/>
</dbReference>
<dbReference type="FunFam" id="3.30.160.60:FF:000512">
    <property type="entry name" value="zinc finger protein 197 isoform X1"/>
    <property type="match status" value="1"/>
</dbReference>
<dbReference type="GO" id="GO:0008270">
    <property type="term" value="F:zinc ion binding"/>
    <property type="evidence" value="ECO:0007669"/>
    <property type="project" value="UniProtKB-UniRule"/>
</dbReference>
<evidence type="ECO:0000256" key="6">
    <source>
        <dbReference type="ARBA" id="ARBA00023125"/>
    </source>
</evidence>
<dbReference type="Pfam" id="PF00096">
    <property type="entry name" value="zf-C2H2"/>
    <property type="match status" value="5"/>
</dbReference>
<dbReference type="InterPro" id="IPR012934">
    <property type="entry name" value="Znf_AD"/>
</dbReference>
<dbReference type="Proteomes" id="UP000008820">
    <property type="component" value="Chromosome 2"/>
</dbReference>
<reference evidence="9 10" key="1">
    <citation type="submission" date="2017-06" db="EMBL/GenBank/DDBJ databases">
        <title>Aedes aegypti genome working group (AGWG) sequencing and assembly.</title>
        <authorList>
            <consortium name="Aedes aegypti Genome Working Group (AGWG)"/>
            <person name="Matthews B.J."/>
        </authorList>
    </citation>
    <scope>NUCLEOTIDE SEQUENCE [LARGE SCALE GENOMIC DNA]</scope>
    <source>
        <strain evidence="9 10">LVP_AGWG</strain>
    </source>
</reference>
<dbReference type="SMART" id="SM00980">
    <property type="entry name" value="THAP"/>
    <property type="match status" value="1"/>
</dbReference>
<dbReference type="SMART" id="SM00868">
    <property type="entry name" value="zf-AD"/>
    <property type="match status" value="1"/>
</dbReference>
<dbReference type="InterPro" id="IPR013087">
    <property type="entry name" value="Znf_C2H2_type"/>
</dbReference>
<dbReference type="PANTHER" id="PTHR24408">
    <property type="entry name" value="ZINC FINGER PROTEIN"/>
    <property type="match status" value="1"/>
</dbReference>
<gene>
    <name evidence="9" type="primary">5577124</name>
</gene>
<feature type="compositionally biased region" description="Acidic residues" evidence="8">
    <location>
        <begin position="241"/>
        <end position="253"/>
    </location>
</feature>
<evidence type="ECO:0000256" key="3">
    <source>
        <dbReference type="ARBA" id="ARBA00022737"/>
    </source>
</evidence>
<dbReference type="PROSITE" id="PS50157">
    <property type="entry name" value="ZINC_FINGER_C2H2_2"/>
    <property type="match status" value="8"/>
</dbReference>
<keyword evidence="2" id="KW-0479">Metal-binding</keyword>